<gene>
    <name evidence="2" type="ORF">SAMN05421795_103153</name>
</gene>
<organism evidence="2 3">
    <name type="scientific">Phaeovulum vinaykumarii</name>
    <dbReference type="NCBI Taxonomy" id="407234"/>
    <lineage>
        <taxon>Bacteria</taxon>
        <taxon>Pseudomonadati</taxon>
        <taxon>Pseudomonadota</taxon>
        <taxon>Alphaproteobacteria</taxon>
        <taxon>Rhodobacterales</taxon>
        <taxon>Paracoccaceae</taxon>
        <taxon>Phaeovulum</taxon>
    </lineage>
</organism>
<reference evidence="3" key="1">
    <citation type="submission" date="2017-01" db="EMBL/GenBank/DDBJ databases">
        <authorList>
            <person name="Varghese N."/>
            <person name="Submissions S."/>
        </authorList>
    </citation>
    <scope>NUCLEOTIDE SEQUENCE [LARGE SCALE GENOMIC DNA]</scope>
    <source>
        <strain evidence="3">DSM 18714</strain>
    </source>
</reference>
<dbReference type="SMART" id="SM00834">
    <property type="entry name" value="CxxC_CXXC_SSSS"/>
    <property type="match status" value="1"/>
</dbReference>
<dbReference type="InterPro" id="IPR013429">
    <property type="entry name" value="Regulatory_FmdB_Zinc_ribbon"/>
</dbReference>
<dbReference type="PANTHER" id="PTHR34404">
    <property type="entry name" value="REGULATORY PROTEIN, FMDB FAMILY"/>
    <property type="match status" value="1"/>
</dbReference>
<dbReference type="PANTHER" id="PTHR34404:SF3">
    <property type="entry name" value="REGULATORY PROTEIN, FMDB FAMILY"/>
    <property type="match status" value="1"/>
</dbReference>
<evidence type="ECO:0000313" key="2">
    <source>
        <dbReference type="EMBL" id="SIS74234.1"/>
    </source>
</evidence>
<proteinExistence type="predicted"/>
<dbReference type="NCBIfam" id="TIGR02605">
    <property type="entry name" value="CxxC_CxxC_SSSS"/>
    <property type="match status" value="1"/>
</dbReference>
<dbReference type="STRING" id="407234.SAMN05421795_103153"/>
<protein>
    <submittedName>
        <fullName evidence="2">Putative regulatory protein, FmdB family</fullName>
    </submittedName>
</protein>
<dbReference type="Gene3D" id="2.20.28.30">
    <property type="entry name" value="RNA polymerase ii, chain L"/>
    <property type="match status" value="1"/>
</dbReference>
<dbReference type="RefSeq" id="WP_076365230.1">
    <property type="nucleotide sequence ID" value="NZ_FTOM01000003.1"/>
</dbReference>
<dbReference type="EMBL" id="FTOM01000003">
    <property type="protein sequence ID" value="SIS74234.1"/>
    <property type="molecule type" value="Genomic_DNA"/>
</dbReference>
<evidence type="ECO:0000259" key="1">
    <source>
        <dbReference type="SMART" id="SM00834"/>
    </source>
</evidence>
<sequence length="80" mass="8846">MPLYAYRCEDCTAEFEKLVSLGAEEPPACPECGSTRLSRLLSRVARPGQTDKIISGARKLAKAEGHFSNYSRAERKDAKI</sequence>
<dbReference type="AlphaFoldDB" id="A0A1N7LKC0"/>
<name>A0A1N7LKC0_9RHOB</name>
<evidence type="ECO:0000313" key="3">
    <source>
        <dbReference type="Proteomes" id="UP000186098"/>
    </source>
</evidence>
<dbReference type="OrthoDB" id="9813321at2"/>
<accession>A0A1N7LKC0</accession>
<feature type="domain" description="Putative regulatory protein FmdB zinc ribbon" evidence="1">
    <location>
        <begin position="1"/>
        <end position="42"/>
    </location>
</feature>
<dbReference type="Proteomes" id="UP000186098">
    <property type="component" value="Unassembled WGS sequence"/>
</dbReference>
<keyword evidence="3" id="KW-1185">Reference proteome</keyword>
<dbReference type="Pfam" id="PF09723">
    <property type="entry name" value="Zn_ribbon_8"/>
    <property type="match status" value="1"/>
</dbReference>